<dbReference type="Pfam" id="PF00590">
    <property type="entry name" value="TP_methylase"/>
    <property type="match status" value="1"/>
</dbReference>
<dbReference type="CDD" id="cd11645">
    <property type="entry name" value="Precorrin_2_C20_MT"/>
    <property type="match status" value="1"/>
</dbReference>
<dbReference type="Proteomes" id="UP000315289">
    <property type="component" value="Unassembled WGS sequence"/>
</dbReference>
<evidence type="ECO:0000256" key="7">
    <source>
        <dbReference type="PIRNR" id="PIRNR036427"/>
    </source>
</evidence>
<dbReference type="Gene3D" id="3.30.950.10">
    <property type="entry name" value="Methyltransferase, Cobalt-precorrin-4 Transmethylase, Domain 2"/>
    <property type="match status" value="1"/>
</dbReference>
<reference evidence="9 10" key="1">
    <citation type="journal article" date="2019" name="Front. Microbiol.">
        <title>Ammonia Oxidation by the Arctic Terrestrial Thaumarchaeote Candidatus Nitrosocosmicus arcticus Is Stimulated by Increasing Temperatures.</title>
        <authorList>
            <person name="Alves R.J.E."/>
            <person name="Kerou M."/>
            <person name="Zappe A."/>
            <person name="Bittner R."/>
            <person name="Abby S.S."/>
            <person name="Schmidt H.A."/>
            <person name="Pfeifer K."/>
            <person name="Schleper C."/>
        </authorList>
    </citation>
    <scope>NUCLEOTIDE SEQUENCE [LARGE SCALE GENOMIC DNA]</scope>
    <source>
        <strain evidence="9 10">Kfb</strain>
    </source>
</reference>
<evidence type="ECO:0000259" key="8">
    <source>
        <dbReference type="Pfam" id="PF00590"/>
    </source>
</evidence>
<keyword evidence="4 9" id="KW-0489">Methyltransferase</keyword>
<dbReference type="Gene3D" id="3.40.1010.10">
    <property type="entry name" value="Cobalt-precorrin-4 Transmethylase, Domain 1"/>
    <property type="match status" value="1"/>
</dbReference>
<accession>A0A557SV45</accession>
<dbReference type="UniPathway" id="UPA00148"/>
<sequence>MGNSTLYCVGCGPGDPDLLTLKAINIIKNADVIYTPTARENKPSVALSIVEKFLAKETEIRQLVFPMVKDYEKLREYWKINAKEIADAVRNGKKAVYLTVGDPSLYSTWIYIHREMCKNYKDIEINIVPGITSIFSFSAEIKTPIGEGEEIIGIIPACYNLDRLKIAAECCDTLVFLKDGRYFNNVIDILMESSFPEDSDIFIAEDVSTDNETLQKRKLVDVAKNKNENNDKYFSIMIAKKKK</sequence>
<dbReference type="OrthoDB" id="23546at2157"/>
<dbReference type="PIRSF" id="PIRSF036427">
    <property type="entry name" value="Precrrn-2_mtase"/>
    <property type="match status" value="1"/>
</dbReference>
<name>A0A557SV45_9ARCH</name>
<comment type="pathway">
    <text evidence="1">Cofactor biosynthesis; adenosylcobalamin biosynthesis.</text>
</comment>
<evidence type="ECO:0000256" key="2">
    <source>
        <dbReference type="ARBA" id="ARBA00005879"/>
    </source>
</evidence>
<dbReference type="GO" id="GO:0009236">
    <property type="term" value="P:cobalamin biosynthetic process"/>
    <property type="evidence" value="ECO:0007669"/>
    <property type="project" value="UniProtKB-UniRule"/>
</dbReference>
<gene>
    <name evidence="9" type="primary">cobI</name>
    <name evidence="9" type="ORF">NARC_70062</name>
</gene>
<comment type="caution">
    <text evidence="9">The sequence shown here is derived from an EMBL/GenBank/DDBJ whole genome shotgun (WGS) entry which is preliminary data.</text>
</comment>
<dbReference type="EMBL" id="VOAH01000007">
    <property type="protein sequence ID" value="TVP40484.1"/>
    <property type="molecule type" value="Genomic_DNA"/>
</dbReference>
<dbReference type="PANTHER" id="PTHR43467:SF2">
    <property type="entry name" value="COBALT-PRECORRIN-2 C(20)-METHYLTRANSFERASE"/>
    <property type="match status" value="1"/>
</dbReference>
<keyword evidence="10" id="KW-1185">Reference proteome</keyword>
<feature type="domain" description="Tetrapyrrole methylase" evidence="8">
    <location>
        <begin position="5"/>
        <end position="219"/>
    </location>
</feature>
<dbReference type="InterPro" id="IPR012382">
    <property type="entry name" value="CobI/CbiL"/>
</dbReference>
<evidence type="ECO:0000256" key="4">
    <source>
        <dbReference type="ARBA" id="ARBA00022603"/>
    </source>
</evidence>
<dbReference type="NCBIfam" id="TIGR01467">
    <property type="entry name" value="cobI_cbiL"/>
    <property type="match status" value="1"/>
</dbReference>
<keyword evidence="3" id="KW-0169">Cobalamin biosynthesis</keyword>
<protein>
    <submittedName>
        <fullName evidence="9">Prorrin-2 methylase</fullName>
    </submittedName>
</protein>
<organism evidence="9 10">
    <name type="scientific">Candidatus Nitrosocosmicus arcticus</name>
    <dbReference type="NCBI Taxonomy" id="2035267"/>
    <lineage>
        <taxon>Archaea</taxon>
        <taxon>Nitrososphaerota</taxon>
        <taxon>Nitrososphaeria</taxon>
        <taxon>Nitrososphaerales</taxon>
        <taxon>Nitrososphaeraceae</taxon>
        <taxon>Candidatus Nitrosocosmicus</taxon>
    </lineage>
</organism>
<dbReference type="InterPro" id="IPR006364">
    <property type="entry name" value="CobI/CbiL/CobIJ_dom"/>
</dbReference>
<dbReference type="InterPro" id="IPR014776">
    <property type="entry name" value="4pyrrole_Mease_sub2"/>
</dbReference>
<evidence type="ECO:0000256" key="5">
    <source>
        <dbReference type="ARBA" id="ARBA00022679"/>
    </source>
</evidence>
<dbReference type="PANTHER" id="PTHR43467">
    <property type="entry name" value="COBALT-PRECORRIN-2 C(20)-METHYLTRANSFERASE"/>
    <property type="match status" value="1"/>
</dbReference>
<evidence type="ECO:0000256" key="6">
    <source>
        <dbReference type="ARBA" id="ARBA00022691"/>
    </source>
</evidence>
<evidence type="ECO:0000256" key="3">
    <source>
        <dbReference type="ARBA" id="ARBA00022573"/>
    </source>
</evidence>
<keyword evidence="5" id="KW-0808">Transferase</keyword>
<proteinExistence type="inferred from homology"/>
<dbReference type="SUPFAM" id="SSF53790">
    <property type="entry name" value="Tetrapyrrole methylase"/>
    <property type="match status" value="1"/>
</dbReference>
<dbReference type="InterPro" id="IPR000878">
    <property type="entry name" value="4pyrrol_Mease"/>
</dbReference>
<evidence type="ECO:0000313" key="9">
    <source>
        <dbReference type="EMBL" id="TVP40484.1"/>
    </source>
</evidence>
<dbReference type="GO" id="GO:0032259">
    <property type="term" value="P:methylation"/>
    <property type="evidence" value="ECO:0007669"/>
    <property type="project" value="UniProtKB-KW"/>
</dbReference>
<evidence type="ECO:0000313" key="10">
    <source>
        <dbReference type="Proteomes" id="UP000315289"/>
    </source>
</evidence>
<comment type="similarity">
    <text evidence="2 7">Belongs to the precorrin methyltransferase family.</text>
</comment>
<evidence type="ECO:0000256" key="1">
    <source>
        <dbReference type="ARBA" id="ARBA00004953"/>
    </source>
</evidence>
<keyword evidence="6" id="KW-0949">S-adenosyl-L-methionine</keyword>
<dbReference type="GO" id="GO:0030788">
    <property type="term" value="F:precorrin-2 C20-methyltransferase activity"/>
    <property type="evidence" value="ECO:0007669"/>
    <property type="project" value="InterPro"/>
</dbReference>
<dbReference type="InterPro" id="IPR014777">
    <property type="entry name" value="4pyrrole_Mease_sub1"/>
</dbReference>
<dbReference type="AlphaFoldDB" id="A0A557SV45"/>
<dbReference type="RefSeq" id="WP_144730622.1">
    <property type="nucleotide sequence ID" value="NZ_ML675583.1"/>
</dbReference>
<dbReference type="InterPro" id="IPR035996">
    <property type="entry name" value="4pyrrol_Methylase_sf"/>
</dbReference>